<evidence type="ECO:0000313" key="3">
    <source>
        <dbReference type="Proteomes" id="UP001151478"/>
    </source>
</evidence>
<dbReference type="EMBL" id="JAOSLC020000002">
    <property type="protein sequence ID" value="MDD7913110.1"/>
    <property type="molecule type" value="Genomic_DNA"/>
</dbReference>
<keyword evidence="3" id="KW-1185">Reference proteome</keyword>
<accession>A0ABT5S665</accession>
<feature type="transmembrane region" description="Helical" evidence="1">
    <location>
        <begin position="53"/>
        <end position="70"/>
    </location>
</feature>
<organism evidence="2 3">
    <name type="scientific">Polaribacter ponticola</name>
    <dbReference type="NCBI Taxonomy" id="2978475"/>
    <lineage>
        <taxon>Bacteria</taxon>
        <taxon>Pseudomonadati</taxon>
        <taxon>Bacteroidota</taxon>
        <taxon>Flavobacteriia</taxon>
        <taxon>Flavobacteriales</taxon>
        <taxon>Flavobacteriaceae</taxon>
    </lineage>
</organism>
<dbReference type="RefSeq" id="WP_265724173.1">
    <property type="nucleotide sequence ID" value="NZ_JAOSLC020000002.1"/>
</dbReference>
<protein>
    <submittedName>
        <fullName evidence="2">DoxX family protein</fullName>
    </submittedName>
</protein>
<sequence>MLQTLFYKFSGAQESIELFTKIAGDREVYMRIGTGILEFIASIMLFSKLNSWFGAFLTIGLMGGGVFSHLTKLGIEHNNDGGLLFGSAVLILIIGLIVLFKERKNIPIVGNRL</sequence>
<dbReference type="Proteomes" id="UP001151478">
    <property type="component" value="Unassembled WGS sequence"/>
</dbReference>
<gene>
    <name evidence="2" type="ORF">N5A56_001070</name>
</gene>
<comment type="caution">
    <text evidence="2">The sequence shown here is derived from an EMBL/GenBank/DDBJ whole genome shotgun (WGS) entry which is preliminary data.</text>
</comment>
<evidence type="ECO:0000313" key="2">
    <source>
        <dbReference type="EMBL" id="MDD7913110.1"/>
    </source>
</evidence>
<feature type="transmembrane region" description="Helical" evidence="1">
    <location>
        <begin position="82"/>
        <end position="100"/>
    </location>
</feature>
<name>A0ABT5S665_9FLAO</name>
<keyword evidence="1" id="KW-0812">Transmembrane</keyword>
<keyword evidence="1" id="KW-1133">Transmembrane helix</keyword>
<proteinExistence type="predicted"/>
<keyword evidence="1" id="KW-0472">Membrane</keyword>
<reference evidence="2" key="1">
    <citation type="submission" date="2023-02" db="EMBL/GenBank/DDBJ databases">
        <title>Polaribacter ponticola sp. nov., isolated from seawater.</title>
        <authorList>
            <person name="Baek J.H."/>
            <person name="Kim J.M."/>
            <person name="Choi D.G."/>
            <person name="Jeon C.O."/>
        </authorList>
    </citation>
    <scope>NUCLEOTIDE SEQUENCE</scope>
    <source>
        <strain evidence="2">MSW5</strain>
    </source>
</reference>
<evidence type="ECO:0000256" key="1">
    <source>
        <dbReference type="SAM" id="Phobius"/>
    </source>
</evidence>